<feature type="domain" description="NAD(P)-binding" evidence="3">
    <location>
        <begin position="171"/>
        <end position="347"/>
    </location>
</feature>
<dbReference type="SUPFAM" id="SSF51735">
    <property type="entry name" value="NAD(P)-binding Rossmann-fold domains"/>
    <property type="match status" value="1"/>
</dbReference>
<comment type="similarity">
    <text evidence="1">Belongs to the NAD(P)-dependent epimerase/dehydratase family.</text>
</comment>
<dbReference type="Proteomes" id="UP001594351">
    <property type="component" value="Unassembled WGS sequence"/>
</dbReference>
<dbReference type="Gene3D" id="3.40.50.720">
    <property type="entry name" value="NAD(P)-binding Rossmann-like Domain"/>
    <property type="match status" value="1"/>
</dbReference>
<dbReference type="PANTHER" id="PTHR43000">
    <property type="entry name" value="DTDP-D-GLUCOSE 4,6-DEHYDRATASE-RELATED"/>
    <property type="match status" value="1"/>
</dbReference>
<dbReference type="InterPro" id="IPR016040">
    <property type="entry name" value="NAD(P)-bd_dom"/>
</dbReference>
<evidence type="ECO:0000256" key="1">
    <source>
        <dbReference type="ARBA" id="ARBA00007637"/>
    </source>
</evidence>
<organism evidence="4 5">
    <name type="scientific">candidate division CSSED10-310 bacterium</name>
    <dbReference type="NCBI Taxonomy" id="2855610"/>
    <lineage>
        <taxon>Bacteria</taxon>
        <taxon>Bacteria division CSSED10-310</taxon>
    </lineage>
</organism>
<protein>
    <submittedName>
        <fullName evidence="4">SDR family NAD(P)-dependent oxidoreductase</fullName>
    </submittedName>
</protein>
<evidence type="ECO:0000259" key="2">
    <source>
        <dbReference type="Pfam" id="PF01370"/>
    </source>
</evidence>
<comment type="caution">
    <text evidence="4">The sequence shown here is derived from an EMBL/GenBank/DDBJ whole genome shotgun (WGS) entry which is preliminary data.</text>
</comment>
<evidence type="ECO:0000313" key="5">
    <source>
        <dbReference type="Proteomes" id="UP001594351"/>
    </source>
</evidence>
<dbReference type="InterPro" id="IPR001509">
    <property type="entry name" value="Epimerase_deHydtase"/>
</dbReference>
<dbReference type="EMBL" id="JBHPBY010000169">
    <property type="protein sequence ID" value="MFC1851242.1"/>
    <property type="molecule type" value="Genomic_DNA"/>
</dbReference>
<evidence type="ECO:0000313" key="4">
    <source>
        <dbReference type="EMBL" id="MFC1851242.1"/>
    </source>
</evidence>
<feature type="domain" description="NAD-dependent epimerase/dehydratase" evidence="2">
    <location>
        <begin position="4"/>
        <end position="134"/>
    </location>
</feature>
<dbReference type="Pfam" id="PF16363">
    <property type="entry name" value="GDP_Man_Dehyd"/>
    <property type="match status" value="1"/>
</dbReference>
<sequence>MKTILITGGAGFIGSHLVDKLVAAGHTVRILDNLDPQVHGQAQKMPAYLNENAEFLKGDVLSKEALKKALQGVEIVYHLAAAVGVGQSMYEIYHYTRANSLGGAQLLDVIINERFPIEKIIVASSMSIYGEGKYLCQDCGVFYPRLRPLSQLEANQWEMKCPHCHHDASPLPTDEQKPLQPNSIYAITKRDHEEMFLTTGESYQIPAVAMRFFNVYGPRQALSNPYTGVCAIFASRILNNQSPVIFEDGHQTRDFIHVSDITAALITAMEKSTADYKAFNVGTGQGISIRDIALQLIERLGKGNELSPQIVGKFRAGDIRHCFADITHLKSNLGFEPATTFEAGMNDLIAWAAEQKPVDNFDEAITELKKRGLTY</sequence>
<evidence type="ECO:0000259" key="3">
    <source>
        <dbReference type="Pfam" id="PF16363"/>
    </source>
</evidence>
<name>A0ABV6YYG0_UNCC1</name>
<proteinExistence type="inferred from homology"/>
<keyword evidence="5" id="KW-1185">Reference proteome</keyword>
<gene>
    <name evidence="4" type="ORF">ACFL27_13685</name>
</gene>
<dbReference type="InterPro" id="IPR036291">
    <property type="entry name" value="NAD(P)-bd_dom_sf"/>
</dbReference>
<dbReference type="Pfam" id="PF01370">
    <property type="entry name" value="Epimerase"/>
    <property type="match status" value="1"/>
</dbReference>
<accession>A0ABV6YYG0</accession>
<reference evidence="4 5" key="1">
    <citation type="submission" date="2024-09" db="EMBL/GenBank/DDBJ databases">
        <title>Laminarin stimulates single cell rates of sulfate reduction while oxygen inhibits transcriptomic activity in coastal marine sediment.</title>
        <authorList>
            <person name="Lindsay M."/>
            <person name="Orcutt B."/>
            <person name="Emerson D."/>
            <person name="Stepanauskas R."/>
            <person name="D'Angelo T."/>
        </authorList>
    </citation>
    <scope>NUCLEOTIDE SEQUENCE [LARGE SCALE GENOMIC DNA]</scope>
    <source>
        <strain evidence="4">SAG AM-311-K15</strain>
    </source>
</reference>
<dbReference type="PRINTS" id="PR01713">
    <property type="entry name" value="NUCEPIMERASE"/>
</dbReference>